<dbReference type="InterPro" id="IPR050135">
    <property type="entry name" value="dGTPase-like"/>
</dbReference>
<protein>
    <submittedName>
        <fullName evidence="2">HD domain containing protein</fullName>
    </submittedName>
</protein>
<dbReference type="STRING" id="5722.A2E4P3"/>
<dbReference type="RefSeq" id="XP_001324576.1">
    <property type="nucleotide sequence ID" value="XM_001324541.1"/>
</dbReference>
<dbReference type="PROSITE" id="PS51831">
    <property type="entry name" value="HD"/>
    <property type="match status" value="1"/>
</dbReference>
<name>A2E4P3_TRIV3</name>
<keyword evidence="3" id="KW-1185">Reference proteome</keyword>
<dbReference type="KEGG" id="tva:4770318"/>
<proteinExistence type="predicted"/>
<dbReference type="PANTHER" id="PTHR11373:SF4">
    <property type="entry name" value="DEOXYNUCLEOSIDE TRIPHOSPHATE TRIPHOSPHOHYDROLASE SAMHD1"/>
    <property type="match status" value="1"/>
</dbReference>
<dbReference type="PANTHER" id="PTHR11373">
    <property type="entry name" value="DEOXYNUCLEOSIDE TRIPHOSPHATE TRIPHOSPHOHYDROLASE"/>
    <property type="match status" value="1"/>
</dbReference>
<dbReference type="GO" id="GO:0008832">
    <property type="term" value="F:dGTPase activity"/>
    <property type="evidence" value="ECO:0000318"/>
    <property type="project" value="GO_Central"/>
</dbReference>
<dbReference type="SMR" id="A2E4P3"/>
<dbReference type="eggNOG" id="KOG2681">
    <property type="taxonomic scope" value="Eukaryota"/>
</dbReference>
<dbReference type="FunFam" id="3.30.70.2760:FF:000004">
    <property type="entry name" value="HD domain containing protein"/>
    <property type="match status" value="1"/>
</dbReference>
<dbReference type="InterPro" id="IPR045509">
    <property type="entry name" value="HD_assoc_2"/>
</dbReference>
<dbReference type="GO" id="GO:0005634">
    <property type="term" value="C:nucleus"/>
    <property type="evidence" value="ECO:0000318"/>
    <property type="project" value="GO_Central"/>
</dbReference>
<dbReference type="CDD" id="cd00077">
    <property type="entry name" value="HDc"/>
    <property type="match status" value="1"/>
</dbReference>
<dbReference type="Pfam" id="PF01966">
    <property type="entry name" value="HD"/>
    <property type="match status" value="1"/>
</dbReference>
<dbReference type="VEuPathDB" id="TrichDB:TVAG_245850"/>
<sequence>MKAHSPQDEVYDPLSIPAYCWPIIDTPEFQRMRYIPQLGTTFWIYPAATHTRFEHCLGVAHLAEKFMINLKIYQPELNIKDEWEQAVVIAGLCHDIGHGPWSHCFESVAHLFDPTWDHEDSSVNILQNMVKKYNLSLPKYVYDAACNFIRGKPYGDFPIWTSQIIANHVTDIDFDKLDYLVRDLNRTFLSARSDIKRIIYNTRIIDGQLAYRKSETTTLERMFFNRIDMHRRVYQHRVKLALSLMITDMLKAAEPFLGIGKSLNNPDEFIKFDCRLMYLIERGKCGQEAQRLANDIITRKFYKCIGELRVHPTNTDGISYSQQPEKTIEEDIASFSNGVIEPSMLRICKMSFRYGLDDQHPLLKVNFYTNDSNRIIKLTKGDIGSIIPAFYKETGLMAFVIDPSLVSVAKKAFEEWRDAKGLV</sequence>
<dbReference type="FunFam" id="1.10.3210.10:FF:000047">
    <property type="entry name" value="HD domain containing protein"/>
    <property type="match status" value="1"/>
</dbReference>
<dbReference type="InParanoid" id="A2E4P3"/>
<dbReference type="Gene3D" id="3.30.70.2760">
    <property type="match status" value="1"/>
</dbReference>
<dbReference type="SUPFAM" id="SSF109604">
    <property type="entry name" value="HD-domain/PDEase-like"/>
    <property type="match status" value="1"/>
</dbReference>
<dbReference type="GO" id="GO:0006203">
    <property type="term" value="P:dGTP catabolic process"/>
    <property type="evidence" value="ECO:0000318"/>
    <property type="project" value="GO_Central"/>
</dbReference>
<dbReference type="Proteomes" id="UP000001542">
    <property type="component" value="Unassembled WGS sequence"/>
</dbReference>
<dbReference type="InterPro" id="IPR003607">
    <property type="entry name" value="HD/PDEase_dom"/>
</dbReference>
<gene>
    <name evidence="2" type="ORF">TVAG_245850</name>
</gene>
<evidence type="ECO:0000259" key="1">
    <source>
        <dbReference type="PROSITE" id="PS51831"/>
    </source>
</evidence>
<dbReference type="InterPro" id="IPR006674">
    <property type="entry name" value="HD_domain"/>
</dbReference>
<reference evidence="2" key="1">
    <citation type="submission" date="2006-10" db="EMBL/GenBank/DDBJ databases">
        <authorList>
            <person name="Amadeo P."/>
            <person name="Zhao Q."/>
            <person name="Wortman J."/>
            <person name="Fraser-Liggett C."/>
            <person name="Carlton J."/>
        </authorList>
    </citation>
    <scope>NUCLEOTIDE SEQUENCE</scope>
    <source>
        <strain evidence="2">G3</strain>
    </source>
</reference>
<evidence type="ECO:0000313" key="3">
    <source>
        <dbReference type="Proteomes" id="UP000001542"/>
    </source>
</evidence>
<dbReference type="AlphaFoldDB" id="A2E4P3"/>
<feature type="domain" description="HD" evidence="1">
    <location>
        <begin position="52"/>
        <end position="180"/>
    </location>
</feature>
<organism evidence="2 3">
    <name type="scientific">Trichomonas vaginalis (strain ATCC PRA-98 / G3)</name>
    <dbReference type="NCBI Taxonomy" id="412133"/>
    <lineage>
        <taxon>Eukaryota</taxon>
        <taxon>Metamonada</taxon>
        <taxon>Parabasalia</taxon>
        <taxon>Trichomonadida</taxon>
        <taxon>Trichomonadidae</taxon>
        <taxon>Trichomonas</taxon>
    </lineage>
</organism>
<evidence type="ECO:0000313" key="2">
    <source>
        <dbReference type="EMBL" id="EAY12353.1"/>
    </source>
</evidence>
<accession>A2E4P3</accession>
<dbReference type="VEuPathDB" id="TrichDB:TVAGG3_0862430"/>
<dbReference type="Pfam" id="PF19276">
    <property type="entry name" value="HD_assoc_2"/>
    <property type="match status" value="1"/>
</dbReference>
<reference evidence="2" key="2">
    <citation type="journal article" date="2007" name="Science">
        <title>Draft genome sequence of the sexually transmitted pathogen Trichomonas vaginalis.</title>
        <authorList>
            <person name="Carlton J.M."/>
            <person name="Hirt R.P."/>
            <person name="Silva J.C."/>
            <person name="Delcher A.L."/>
            <person name="Schatz M."/>
            <person name="Zhao Q."/>
            <person name="Wortman J.R."/>
            <person name="Bidwell S.L."/>
            <person name="Alsmark U.C.M."/>
            <person name="Besteiro S."/>
            <person name="Sicheritz-Ponten T."/>
            <person name="Noel C.J."/>
            <person name="Dacks J.B."/>
            <person name="Foster P.G."/>
            <person name="Simillion C."/>
            <person name="Van de Peer Y."/>
            <person name="Miranda-Saavedra D."/>
            <person name="Barton G.J."/>
            <person name="Westrop G.D."/>
            <person name="Mueller S."/>
            <person name="Dessi D."/>
            <person name="Fiori P.L."/>
            <person name="Ren Q."/>
            <person name="Paulsen I."/>
            <person name="Zhang H."/>
            <person name="Bastida-Corcuera F.D."/>
            <person name="Simoes-Barbosa A."/>
            <person name="Brown M.T."/>
            <person name="Hayes R.D."/>
            <person name="Mukherjee M."/>
            <person name="Okumura C.Y."/>
            <person name="Schneider R."/>
            <person name="Smith A.J."/>
            <person name="Vanacova S."/>
            <person name="Villalvazo M."/>
            <person name="Haas B.J."/>
            <person name="Pertea M."/>
            <person name="Feldblyum T.V."/>
            <person name="Utterback T.R."/>
            <person name="Shu C.L."/>
            <person name="Osoegawa K."/>
            <person name="de Jong P.J."/>
            <person name="Hrdy I."/>
            <person name="Horvathova L."/>
            <person name="Zubacova Z."/>
            <person name="Dolezal P."/>
            <person name="Malik S.B."/>
            <person name="Logsdon J.M. Jr."/>
            <person name="Henze K."/>
            <person name="Gupta A."/>
            <person name="Wang C.C."/>
            <person name="Dunne R.L."/>
            <person name="Upcroft J.A."/>
            <person name="Upcroft P."/>
            <person name="White O."/>
            <person name="Salzberg S.L."/>
            <person name="Tang P."/>
            <person name="Chiu C.-H."/>
            <person name="Lee Y.-S."/>
            <person name="Embley T.M."/>
            <person name="Coombs G.H."/>
            <person name="Mottram J.C."/>
            <person name="Tachezy J."/>
            <person name="Fraser-Liggett C.M."/>
            <person name="Johnson P.J."/>
        </authorList>
    </citation>
    <scope>NUCLEOTIDE SEQUENCE [LARGE SCALE GENOMIC DNA]</scope>
    <source>
        <strain evidence="2">G3</strain>
    </source>
</reference>
<dbReference type="EMBL" id="DS113303">
    <property type="protein sequence ID" value="EAY12353.1"/>
    <property type="molecule type" value="Genomic_DNA"/>
</dbReference>
<dbReference type="SMART" id="SM00471">
    <property type="entry name" value="HDc"/>
    <property type="match status" value="1"/>
</dbReference>
<dbReference type="Gene3D" id="1.10.3210.10">
    <property type="entry name" value="Hypothetical protein af1432"/>
    <property type="match status" value="1"/>
</dbReference>
<dbReference type="OrthoDB" id="9991235at2759"/>